<sequence length="317" mass="33440">MSKPTVLLACDFSDRFKQLLTDRYKVLGPMPRSAPDALPVGASAALALVTKGGLQTDRALIEALPELGLVSYFGTGFEGIDLQAASEHGLTVTHSPGANASSVADFAMGLVLASTRQILAADRFVREGRWTGNSLVSMAAVPGLTGARLGIYGFGAVGRKLASRAAAFEMKIAYHSRTPKSDTACSYKASVRELAEWADILIVAVRADPSNYHIVDRSLLAALGLNGHVVNVARGSLIDADALAEALEQGMIAGAALDVFENEPTVPDRLLNAPNLILSPHIAFASTGARNAQEDMVLANLEAFFDNRAVPNPIDPF</sequence>
<dbReference type="Pfam" id="PF02826">
    <property type="entry name" value="2-Hacid_dh_C"/>
    <property type="match status" value="1"/>
</dbReference>
<keyword evidence="1" id="KW-0521">NADP</keyword>
<dbReference type="PANTHER" id="PTHR10996:SF178">
    <property type="entry name" value="2-HYDROXYACID DEHYDROGENASE YGL185C-RELATED"/>
    <property type="match status" value="1"/>
</dbReference>
<keyword evidence="8" id="KW-1185">Reference proteome</keyword>
<dbReference type="Gene3D" id="3.40.50.720">
    <property type="entry name" value="NAD(P)-binding Rossmann-like Domain"/>
    <property type="match status" value="2"/>
</dbReference>
<dbReference type="PANTHER" id="PTHR10996">
    <property type="entry name" value="2-HYDROXYACID DEHYDROGENASE-RELATED"/>
    <property type="match status" value="1"/>
</dbReference>
<dbReference type="InterPro" id="IPR050223">
    <property type="entry name" value="D-isomer_2-hydroxyacid_DH"/>
</dbReference>
<comment type="similarity">
    <text evidence="4">Belongs to the D-isomer specific 2-hydroxyacid dehydrogenase family.</text>
</comment>
<accession>A0A5N7MFS1</accession>
<dbReference type="Pfam" id="PF00389">
    <property type="entry name" value="2-Hacid_dh"/>
    <property type="match status" value="1"/>
</dbReference>
<dbReference type="GO" id="GO:0030267">
    <property type="term" value="F:glyoxylate reductase (NADPH) activity"/>
    <property type="evidence" value="ECO:0007669"/>
    <property type="project" value="TreeGrafter"/>
</dbReference>
<dbReference type="GO" id="GO:0005829">
    <property type="term" value="C:cytosol"/>
    <property type="evidence" value="ECO:0007669"/>
    <property type="project" value="TreeGrafter"/>
</dbReference>
<proteinExistence type="inferred from homology"/>
<dbReference type="InterPro" id="IPR006139">
    <property type="entry name" value="D-isomer_2_OHA_DH_cat_dom"/>
</dbReference>
<dbReference type="CDD" id="cd12156">
    <property type="entry name" value="HPPR"/>
    <property type="match status" value="1"/>
</dbReference>
<evidence type="ECO:0000256" key="4">
    <source>
        <dbReference type="RuleBase" id="RU003719"/>
    </source>
</evidence>
<dbReference type="Proteomes" id="UP000403266">
    <property type="component" value="Unassembled WGS sequence"/>
</dbReference>
<dbReference type="FunFam" id="3.40.50.720:FF:000213">
    <property type="entry name" value="Putative 2-hydroxyacid dehydrogenase"/>
    <property type="match status" value="1"/>
</dbReference>
<gene>
    <name evidence="7" type="ORF">FS320_11250</name>
</gene>
<evidence type="ECO:0000313" key="8">
    <source>
        <dbReference type="Proteomes" id="UP000403266"/>
    </source>
</evidence>
<reference evidence="7 8" key="1">
    <citation type="journal article" date="2019" name="Syst. Appl. Microbiol.">
        <title>Microvirga tunisiensis sp. nov., a root nodule symbiotic bacterium isolated from Lupinus micranthus and L. luteus grown in Northern Tunisia.</title>
        <authorList>
            <person name="Msaddak A."/>
            <person name="Rejili M."/>
            <person name="Duran D."/>
            <person name="Mars M."/>
            <person name="Palacios J.M."/>
            <person name="Ruiz-Argueso T."/>
            <person name="Rey L."/>
            <person name="Imperial J."/>
        </authorList>
    </citation>
    <scope>NUCLEOTIDE SEQUENCE [LARGE SCALE GENOMIC DNA]</scope>
    <source>
        <strain evidence="7 8">Lmie10</strain>
    </source>
</reference>
<organism evidence="7 8">
    <name type="scientific">Microvirga tunisiensis</name>
    <dbReference type="NCBI Taxonomy" id="2108360"/>
    <lineage>
        <taxon>Bacteria</taxon>
        <taxon>Pseudomonadati</taxon>
        <taxon>Pseudomonadota</taxon>
        <taxon>Alphaproteobacteria</taxon>
        <taxon>Hyphomicrobiales</taxon>
        <taxon>Methylobacteriaceae</taxon>
        <taxon>Microvirga</taxon>
    </lineage>
</organism>
<feature type="domain" description="D-isomer specific 2-hydroxyacid dehydrogenase NAD-binding" evidence="6">
    <location>
        <begin position="108"/>
        <end position="283"/>
    </location>
</feature>
<keyword evidence="2 4" id="KW-0560">Oxidoreductase</keyword>
<comment type="caution">
    <text evidence="7">The sequence shown here is derived from an EMBL/GenBank/DDBJ whole genome shotgun (WGS) entry which is preliminary data.</text>
</comment>
<dbReference type="GO" id="GO:0016618">
    <property type="term" value="F:hydroxypyruvate reductase [NAD(P)H] activity"/>
    <property type="evidence" value="ECO:0007669"/>
    <property type="project" value="TreeGrafter"/>
</dbReference>
<evidence type="ECO:0000256" key="2">
    <source>
        <dbReference type="ARBA" id="ARBA00023002"/>
    </source>
</evidence>
<evidence type="ECO:0000313" key="7">
    <source>
        <dbReference type="EMBL" id="MPR25785.1"/>
    </source>
</evidence>
<dbReference type="GO" id="GO:0051287">
    <property type="term" value="F:NAD binding"/>
    <property type="evidence" value="ECO:0007669"/>
    <property type="project" value="InterPro"/>
</dbReference>
<evidence type="ECO:0000256" key="1">
    <source>
        <dbReference type="ARBA" id="ARBA00022857"/>
    </source>
</evidence>
<evidence type="ECO:0000259" key="5">
    <source>
        <dbReference type="Pfam" id="PF00389"/>
    </source>
</evidence>
<protein>
    <submittedName>
        <fullName evidence="7">2-hydroxyacid dehydrogenase</fullName>
    </submittedName>
</protein>
<evidence type="ECO:0000256" key="3">
    <source>
        <dbReference type="ARBA" id="ARBA00023027"/>
    </source>
</evidence>
<dbReference type="InterPro" id="IPR036291">
    <property type="entry name" value="NAD(P)-bd_dom_sf"/>
</dbReference>
<dbReference type="OrthoDB" id="9793626at2"/>
<dbReference type="EMBL" id="VOSK01000031">
    <property type="protein sequence ID" value="MPR25785.1"/>
    <property type="molecule type" value="Genomic_DNA"/>
</dbReference>
<name>A0A5N7MFS1_9HYPH</name>
<evidence type="ECO:0000259" key="6">
    <source>
        <dbReference type="Pfam" id="PF02826"/>
    </source>
</evidence>
<dbReference type="RefSeq" id="WP_152711544.1">
    <property type="nucleotide sequence ID" value="NZ_VOSJ01000029.1"/>
</dbReference>
<dbReference type="AlphaFoldDB" id="A0A5N7MFS1"/>
<dbReference type="SUPFAM" id="SSF51735">
    <property type="entry name" value="NAD(P)-binding Rossmann-fold domains"/>
    <property type="match status" value="1"/>
</dbReference>
<feature type="domain" description="D-isomer specific 2-hydroxyacid dehydrogenase catalytic" evidence="5">
    <location>
        <begin position="36"/>
        <end position="314"/>
    </location>
</feature>
<dbReference type="InterPro" id="IPR006140">
    <property type="entry name" value="D-isomer_DH_NAD-bd"/>
</dbReference>
<dbReference type="SUPFAM" id="SSF52283">
    <property type="entry name" value="Formate/glycerate dehydrogenase catalytic domain-like"/>
    <property type="match status" value="1"/>
</dbReference>
<keyword evidence="3" id="KW-0520">NAD</keyword>